<feature type="transmembrane region" description="Helical" evidence="8">
    <location>
        <begin position="138"/>
        <end position="159"/>
    </location>
</feature>
<keyword evidence="7 8" id="KW-0472">Membrane</keyword>
<evidence type="ECO:0000256" key="4">
    <source>
        <dbReference type="ARBA" id="ARBA00022475"/>
    </source>
</evidence>
<dbReference type="RefSeq" id="WP_348388940.1">
    <property type="nucleotide sequence ID" value="NZ_CP134146.1"/>
</dbReference>
<evidence type="ECO:0000256" key="2">
    <source>
        <dbReference type="ARBA" id="ARBA00009261"/>
    </source>
</evidence>
<keyword evidence="6 8" id="KW-1133">Transmembrane helix</keyword>
<evidence type="ECO:0000256" key="5">
    <source>
        <dbReference type="ARBA" id="ARBA00022692"/>
    </source>
</evidence>
<keyword evidence="8" id="KW-0997">Cell inner membrane</keyword>
<keyword evidence="3 8" id="KW-0813">Transport</keyword>
<evidence type="ECO:0000256" key="1">
    <source>
        <dbReference type="ARBA" id="ARBA00004651"/>
    </source>
</evidence>
<accession>A0ABY9TLT1</accession>
<keyword evidence="4" id="KW-1003">Cell membrane</keyword>
<dbReference type="InterPro" id="IPR001463">
    <property type="entry name" value="Na/Ala_symport"/>
</dbReference>
<evidence type="ECO:0000313" key="9">
    <source>
        <dbReference type="EMBL" id="WNC69798.1"/>
    </source>
</evidence>
<sequence length="473" mass="50973">MINEIVGWLNGLLWGYALVPLLLFAGIWFTVRLKAIQFRHFSHMFSVMKNSRKGDGHGITSFQALCTSLAARVGTGNLMGVAVAISIGGPGAMFWMWVIAIIGMATAFAESTLGQLYKEENRDGNYRGGPAFYMLKGLKSPVLALIFSICLFIGYGLIFSAPQANSIAEAFNFSYSIEPWMTGTFLTIFAGIIVLGGMKKIARFSELVVPFMGVAYLLVALWVIGANISEIPSILANIVSSALGLREAGGGMIGVALMQGIKRGLYSNEAGMGSVPHAAAAATPYPPHPASQGYVQMLGVFFDTIVLCTCTAMIILLSGIELGQTFGIQLTQQALVNEVGTWGSDFIALAIFFFGFTSMVANYAYAENALPFIKMNNKIGRLVFLAAFLGMIFYGSIATLGEVIGMADLAMALMTVVNVVALILLTKTLVTLAKDYNSHIDKGDIPRFIATDKQEQEMNLTPGIWSEENTQIK</sequence>
<keyword evidence="5 8" id="KW-0812">Transmembrane</keyword>
<evidence type="ECO:0000256" key="6">
    <source>
        <dbReference type="ARBA" id="ARBA00022989"/>
    </source>
</evidence>
<dbReference type="Proteomes" id="UP001248581">
    <property type="component" value="Chromosome"/>
</dbReference>
<gene>
    <name evidence="9" type="ORF">RI845_06565</name>
</gene>
<keyword evidence="10" id="KW-1185">Reference proteome</keyword>
<dbReference type="Pfam" id="PF01235">
    <property type="entry name" value="Na_Ala_symp"/>
    <property type="match status" value="1"/>
</dbReference>
<dbReference type="PRINTS" id="PR00175">
    <property type="entry name" value="NAALASMPORT"/>
</dbReference>
<organism evidence="9 10">
    <name type="scientific">Thalassotalea nanhaiensis</name>
    <dbReference type="NCBI Taxonomy" id="3065648"/>
    <lineage>
        <taxon>Bacteria</taxon>
        <taxon>Pseudomonadati</taxon>
        <taxon>Pseudomonadota</taxon>
        <taxon>Gammaproteobacteria</taxon>
        <taxon>Alteromonadales</taxon>
        <taxon>Colwelliaceae</taxon>
        <taxon>Thalassotalea</taxon>
    </lineage>
</organism>
<feature type="transmembrane region" description="Helical" evidence="8">
    <location>
        <begin position="179"/>
        <end position="195"/>
    </location>
</feature>
<dbReference type="PANTHER" id="PTHR30330">
    <property type="entry name" value="AGSS FAMILY TRANSPORTER, SODIUM-ALANINE"/>
    <property type="match status" value="1"/>
</dbReference>
<protein>
    <submittedName>
        <fullName evidence="9">Alanine/glycine:cation symporter family protein</fullName>
    </submittedName>
</protein>
<feature type="transmembrane region" description="Helical" evidence="8">
    <location>
        <begin position="403"/>
        <end position="425"/>
    </location>
</feature>
<reference evidence="10" key="1">
    <citation type="submission" date="2023-09" db="EMBL/GenBank/DDBJ databases">
        <authorList>
            <person name="Li S."/>
            <person name="Li X."/>
            <person name="Zhang C."/>
            <person name="Zhao Z."/>
        </authorList>
    </citation>
    <scope>NUCLEOTIDE SEQUENCE [LARGE SCALE GENOMIC DNA]</scope>
    <source>
        <strain evidence="10">SQ345</strain>
    </source>
</reference>
<feature type="transmembrane region" description="Helical" evidence="8">
    <location>
        <begin position="207"/>
        <end position="228"/>
    </location>
</feature>
<dbReference type="PROSITE" id="PS00873">
    <property type="entry name" value="NA_ALANINE_SYMP"/>
    <property type="match status" value="1"/>
</dbReference>
<feature type="transmembrane region" description="Helical" evidence="8">
    <location>
        <begin position="346"/>
        <end position="366"/>
    </location>
</feature>
<dbReference type="NCBIfam" id="TIGR00835">
    <property type="entry name" value="agcS"/>
    <property type="match status" value="1"/>
</dbReference>
<comment type="similarity">
    <text evidence="2 8">Belongs to the alanine or glycine:cation symporter (AGCS) (TC 2.A.25) family.</text>
</comment>
<keyword evidence="8" id="KW-0769">Symport</keyword>
<dbReference type="EMBL" id="CP134146">
    <property type="protein sequence ID" value="WNC69798.1"/>
    <property type="molecule type" value="Genomic_DNA"/>
</dbReference>
<name>A0ABY9TLT1_9GAMM</name>
<feature type="transmembrane region" description="Helical" evidence="8">
    <location>
        <begin position="12"/>
        <end position="31"/>
    </location>
</feature>
<feature type="transmembrane region" description="Helical" evidence="8">
    <location>
        <begin position="234"/>
        <end position="257"/>
    </location>
</feature>
<feature type="transmembrane region" description="Helical" evidence="8">
    <location>
        <begin position="378"/>
        <end position="397"/>
    </location>
</feature>
<feature type="transmembrane region" description="Helical" evidence="8">
    <location>
        <begin position="300"/>
        <end position="320"/>
    </location>
</feature>
<comment type="subcellular location">
    <subcellularLocation>
        <location evidence="8">Cell inner membrane</location>
        <topology evidence="8">Multi-pass membrane protein</topology>
    </subcellularLocation>
    <subcellularLocation>
        <location evidence="1">Cell membrane</location>
        <topology evidence="1">Multi-pass membrane protein</topology>
    </subcellularLocation>
</comment>
<dbReference type="PANTHER" id="PTHR30330:SF1">
    <property type="entry name" value="AMINO-ACID CARRIER PROTEIN ALST"/>
    <property type="match status" value="1"/>
</dbReference>
<proteinExistence type="inferred from homology"/>
<evidence type="ECO:0000256" key="3">
    <source>
        <dbReference type="ARBA" id="ARBA00022448"/>
    </source>
</evidence>
<evidence type="ECO:0000256" key="7">
    <source>
        <dbReference type="ARBA" id="ARBA00023136"/>
    </source>
</evidence>
<evidence type="ECO:0000256" key="8">
    <source>
        <dbReference type="RuleBase" id="RU363064"/>
    </source>
</evidence>
<evidence type="ECO:0000313" key="10">
    <source>
        <dbReference type="Proteomes" id="UP001248581"/>
    </source>
</evidence>